<evidence type="ECO:0000313" key="4">
    <source>
        <dbReference type="Proteomes" id="UP000623467"/>
    </source>
</evidence>
<feature type="domain" description="DUF6532" evidence="2">
    <location>
        <begin position="137"/>
        <end position="327"/>
    </location>
</feature>
<dbReference type="Pfam" id="PF20149">
    <property type="entry name" value="DUF6532"/>
    <property type="match status" value="1"/>
</dbReference>
<dbReference type="Proteomes" id="UP000623467">
    <property type="component" value="Unassembled WGS sequence"/>
</dbReference>
<evidence type="ECO:0000256" key="1">
    <source>
        <dbReference type="SAM" id="MobiDB-lite"/>
    </source>
</evidence>
<comment type="caution">
    <text evidence="3">The sequence shown here is derived from an EMBL/GenBank/DDBJ whole genome shotgun (WGS) entry which is preliminary data.</text>
</comment>
<reference evidence="3" key="1">
    <citation type="submission" date="2020-05" db="EMBL/GenBank/DDBJ databases">
        <title>Mycena genomes resolve the evolution of fungal bioluminescence.</title>
        <authorList>
            <person name="Tsai I.J."/>
        </authorList>
    </citation>
    <scope>NUCLEOTIDE SEQUENCE</scope>
    <source>
        <strain evidence="3">160909Yilan</strain>
    </source>
</reference>
<organism evidence="3 4">
    <name type="scientific">Mycena sanguinolenta</name>
    <dbReference type="NCBI Taxonomy" id="230812"/>
    <lineage>
        <taxon>Eukaryota</taxon>
        <taxon>Fungi</taxon>
        <taxon>Dikarya</taxon>
        <taxon>Basidiomycota</taxon>
        <taxon>Agaricomycotina</taxon>
        <taxon>Agaricomycetes</taxon>
        <taxon>Agaricomycetidae</taxon>
        <taxon>Agaricales</taxon>
        <taxon>Marasmiineae</taxon>
        <taxon>Mycenaceae</taxon>
        <taxon>Mycena</taxon>
    </lineage>
</organism>
<protein>
    <recommendedName>
        <fullName evidence="2">DUF6532 domain-containing protein</fullName>
    </recommendedName>
</protein>
<proteinExistence type="predicted"/>
<keyword evidence="4" id="KW-1185">Reference proteome</keyword>
<dbReference type="AlphaFoldDB" id="A0A8H7DPB7"/>
<evidence type="ECO:0000313" key="3">
    <source>
        <dbReference type="EMBL" id="KAF7378521.1"/>
    </source>
</evidence>
<name>A0A8H7DPB7_9AGAR</name>
<dbReference type="EMBL" id="JACAZH010000001">
    <property type="protein sequence ID" value="KAF7378521.1"/>
    <property type="molecule type" value="Genomic_DNA"/>
</dbReference>
<feature type="region of interest" description="Disordered" evidence="1">
    <location>
        <begin position="67"/>
        <end position="123"/>
    </location>
</feature>
<dbReference type="InterPro" id="IPR045341">
    <property type="entry name" value="DUF6532"/>
</dbReference>
<dbReference type="OrthoDB" id="3257342at2759"/>
<gene>
    <name evidence="3" type="ORF">MSAN_00279800</name>
</gene>
<accession>A0A8H7DPB7</accession>
<sequence>MILANTLCATHVHSPHPAPCSARALALALHVDRPPACALALLVGRLSSLARVLHVNKLIAPVLPQHFAPRTAPAPTPPRLPARLRSPTPDAGDKRRRSSSIDSDDLRTVQSQRTMGSSGRTRAKDLDDVTKEYTVLAIDIYRCDVSVKQAFPDSTTETTMVRSAWKDSCEEMGEGMGLPPTVARLIASRGSQLRGELKTKLRPLIDNAYGFKTGQNKKTIAFNRKLAEELKENSTFAFKDIVNKKGLYKNPIIQSGVNMMWFANKKDEGPRHPELFSPLPIPALALVLTAIENNIDERLTGIRTDVPFTANDYRAVYESHVKALEKFEVHTIKYKLMHKILKRLHSVGRFHSGAQALDAPSTSTLSKSVLDAALKEYEQSETTDDESNAEE</sequence>
<evidence type="ECO:0000259" key="2">
    <source>
        <dbReference type="Pfam" id="PF20149"/>
    </source>
</evidence>
<feature type="compositionally biased region" description="Polar residues" evidence="1">
    <location>
        <begin position="108"/>
        <end position="120"/>
    </location>
</feature>